<gene>
    <name evidence="1" type="ORF">C922_04687</name>
</gene>
<keyword evidence="2" id="KW-1185">Reference proteome</keyword>
<proteinExistence type="predicted"/>
<evidence type="ECO:0000313" key="2">
    <source>
        <dbReference type="Proteomes" id="UP000030640"/>
    </source>
</evidence>
<reference evidence="1 2" key="1">
    <citation type="submission" date="2013-02" db="EMBL/GenBank/DDBJ databases">
        <title>The Genome Sequence of Plasmodium inui San Antonio 1.</title>
        <authorList>
            <consortium name="The Broad Institute Genome Sequencing Platform"/>
            <consortium name="The Broad Institute Genome Sequencing Center for Infectious Disease"/>
            <person name="Neafsey D."/>
            <person name="Cheeseman I."/>
            <person name="Volkman S."/>
            <person name="Adams J."/>
            <person name="Walker B."/>
            <person name="Young S.K."/>
            <person name="Zeng Q."/>
            <person name="Gargeya S."/>
            <person name="Fitzgerald M."/>
            <person name="Haas B."/>
            <person name="Abouelleil A."/>
            <person name="Alvarado L."/>
            <person name="Arachchi H.M."/>
            <person name="Berlin A.M."/>
            <person name="Chapman S.B."/>
            <person name="Dewar J."/>
            <person name="Goldberg J."/>
            <person name="Griggs A."/>
            <person name="Gujja S."/>
            <person name="Hansen M."/>
            <person name="Howarth C."/>
            <person name="Imamovic A."/>
            <person name="Larimer J."/>
            <person name="McCowan C."/>
            <person name="Murphy C."/>
            <person name="Neiman D."/>
            <person name="Pearson M."/>
            <person name="Priest M."/>
            <person name="Roberts A."/>
            <person name="Saif S."/>
            <person name="Shea T."/>
            <person name="Sisk P."/>
            <person name="Sykes S."/>
            <person name="Wortman J."/>
            <person name="Nusbaum C."/>
            <person name="Birren B."/>
        </authorList>
    </citation>
    <scope>NUCLEOTIDE SEQUENCE [LARGE SCALE GENOMIC DNA]</scope>
    <source>
        <strain evidence="1 2">San Antonio 1</strain>
    </source>
</reference>
<dbReference type="AlphaFoldDB" id="W7A064"/>
<evidence type="ECO:0000313" key="1">
    <source>
        <dbReference type="EMBL" id="EUD64955.1"/>
    </source>
</evidence>
<dbReference type="Proteomes" id="UP000030640">
    <property type="component" value="Unassembled WGS sequence"/>
</dbReference>
<dbReference type="VEuPathDB" id="PlasmoDB:C922_04687"/>
<dbReference type="RefSeq" id="XP_008818488.1">
    <property type="nucleotide sequence ID" value="XM_008820266.1"/>
</dbReference>
<protein>
    <submittedName>
        <fullName evidence="1">Uncharacterized protein</fullName>
    </submittedName>
</protein>
<organism evidence="1 2">
    <name type="scientific">Plasmodium inui San Antonio 1</name>
    <dbReference type="NCBI Taxonomy" id="1237626"/>
    <lineage>
        <taxon>Eukaryota</taxon>
        <taxon>Sar</taxon>
        <taxon>Alveolata</taxon>
        <taxon>Apicomplexa</taxon>
        <taxon>Aconoidasida</taxon>
        <taxon>Haemosporida</taxon>
        <taxon>Plasmodiidae</taxon>
        <taxon>Plasmodium</taxon>
        <taxon>Plasmodium (Plasmodium)</taxon>
    </lineage>
</organism>
<dbReference type="GeneID" id="20039961"/>
<name>W7A064_9APIC</name>
<sequence length="67" mass="8056">MNCIDPQRLEEEEKYDLLKGETKYMNRQINDIDLWMSVKIPRRKMVKISVTHCNPEAKEGMSRHKYS</sequence>
<dbReference type="EMBL" id="KI965486">
    <property type="protein sequence ID" value="EUD64955.1"/>
    <property type="molecule type" value="Genomic_DNA"/>
</dbReference>
<accession>W7A064</accession>